<evidence type="ECO:0000256" key="6">
    <source>
        <dbReference type="ARBA" id="ARBA00023033"/>
    </source>
</evidence>
<evidence type="ECO:0000259" key="16">
    <source>
        <dbReference type="Pfam" id="PF08028"/>
    </source>
</evidence>
<dbReference type="SUPFAM" id="SSF56645">
    <property type="entry name" value="Acyl-CoA dehydrogenase NM domain-like"/>
    <property type="match status" value="1"/>
</dbReference>
<comment type="catalytic activity">
    <reaction evidence="12">
        <text>dibenzothiophene 5-oxide + FMNH2 + O2 = dibenzothiophene 5,5-dioxide + FMN + H2O + H(+)</text>
        <dbReference type="Rhea" id="RHEA:49080"/>
        <dbReference type="ChEBI" id="CHEBI:15377"/>
        <dbReference type="ChEBI" id="CHEBI:15378"/>
        <dbReference type="ChEBI" id="CHEBI:15379"/>
        <dbReference type="ChEBI" id="CHEBI:23683"/>
        <dbReference type="ChEBI" id="CHEBI:57618"/>
        <dbReference type="ChEBI" id="CHEBI:58210"/>
        <dbReference type="ChEBI" id="CHEBI:90356"/>
    </reaction>
</comment>
<evidence type="ECO:0000256" key="7">
    <source>
        <dbReference type="ARBA" id="ARBA00034307"/>
    </source>
</evidence>
<evidence type="ECO:0000256" key="1">
    <source>
        <dbReference type="ARBA" id="ARBA00004496"/>
    </source>
</evidence>
<reference evidence="17 18" key="1">
    <citation type="submission" date="2020-08" db="EMBL/GenBank/DDBJ databases">
        <title>Above-ground endophytic microbial communities from plants in different locations in the United States.</title>
        <authorList>
            <person name="Frank C."/>
        </authorList>
    </citation>
    <scope>NUCLEOTIDE SEQUENCE [LARGE SCALE GENOMIC DNA]</scope>
    <source>
        <strain evidence="17 18">WP4_2_2</strain>
    </source>
</reference>
<dbReference type="Pfam" id="PF02770">
    <property type="entry name" value="Acyl-CoA_dh_M"/>
    <property type="match status" value="1"/>
</dbReference>
<dbReference type="EC" id="1.14.14.21" evidence="9"/>
<evidence type="ECO:0000256" key="3">
    <source>
        <dbReference type="ARBA" id="ARBA00022643"/>
    </source>
</evidence>
<comment type="caution">
    <text evidence="17">The sequence shown here is derived from an EMBL/GenBank/DDBJ whole genome shotgun (WGS) entry which is preliminary data.</text>
</comment>
<protein>
    <recommendedName>
        <fullName evidence="10">Dibenzothiophene monooxygenase</fullName>
        <ecNumber evidence="9">1.14.14.21</ecNumber>
    </recommendedName>
</protein>
<dbReference type="Pfam" id="PF02771">
    <property type="entry name" value="Acyl-CoA_dh_N"/>
    <property type="match status" value="1"/>
</dbReference>
<accession>A0A7W9U205</accession>
<dbReference type="GO" id="GO:0006552">
    <property type="term" value="P:L-leucine catabolic process"/>
    <property type="evidence" value="ECO:0007669"/>
    <property type="project" value="TreeGrafter"/>
</dbReference>
<dbReference type="RefSeq" id="WP_183726752.1">
    <property type="nucleotide sequence ID" value="NZ_JACHBW010000012.1"/>
</dbReference>
<dbReference type="CDD" id="cd01163">
    <property type="entry name" value="DszC"/>
    <property type="match status" value="1"/>
</dbReference>
<dbReference type="InterPro" id="IPR023922">
    <property type="entry name" value="S04_starv_induced_SfnB"/>
</dbReference>
<comment type="similarity">
    <text evidence="8">Belongs to the DszC flavin monooxygenase family.</text>
</comment>
<organism evidence="17 18">
    <name type="scientific">Paraburkholderia bannensis</name>
    <dbReference type="NCBI Taxonomy" id="765414"/>
    <lineage>
        <taxon>Bacteria</taxon>
        <taxon>Pseudomonadati</taxon>
        <taxon>Pseudomonadota</taxon>
        <taxon>Betaproteobacteria</taxon>
        <taxon>Burkholderiales</taxon>
        <taxon>Burkholderiaceae</taxon>
        <taxon>Paraburkholderia</taxon>
    </lineage>
</organism>
<evidence type="ECO:0000313" key="18">
    <source>
        <dbReference type="Proteomes" id="UP000571554"/>
    </source>
</evidence>
<dbReference type="GO" id="GO:0008470">
    <property type="term" value="F:3-methylbutanoyl-CoA dehydrogenase activity"/>
    <property type="evidence" value="ECO:0007669"/>
    <property type="project" value="TreeGrafter"/>
</dbReference>
<comment type="catalytic activity">
    <reaction evidence="13">
        <text>dibenzothiophene + 2 FMNH2 + 2 O2 = dibenzothiophene 5,5-dioxide + 2 FMN + 2 H2O + 2 H(+)</text>
        <dbReference type="Rhea" id="RHEA:49072"/>
        <dbReference type="ChEBI" id="CHEBI:15377"/>
        <dbReference type="ChEBI" id="CHEBI:15378"/>
        <dbReference type="ChEBI" id="CHEBI:15379"/>
        <dbReference type="ChEBI" id="CHEBI:23681"/>
        <dbReference type="ChEBI" id="CHEBI:57618"/>
        <dbReference type="ChEBI" id="CHEBI:58210"/>
        <dbReference type="ChEBI" id="CHEBI:90356"/>
        <dbReference type="EC" id="1.14.14.21"/>
    </reaction>
</comment>
<dbReference type="Gene3D" id="1.10.540.10">
    <property type="entry name" value="Acyl-CoA dehydrogenase/oxidase, N-terminal domain"/>
    <property type="match status" value="1"/>
</dbReference>
<dbReference type="NCBIfam" id="TIGR04022">
    <property type="entry name" value="sulfur_SfnB"/>
    <property type="match status" value="1"/>
</dbReference>
<evidence type="ECO:0000256" key="11">
    <source>
        <dbReference type="ARBA" id="ARBA00047859"/>
    </source>
</evidence>
<feature type="domain" description="Acyl-CoA dehydrogenase/oxidase N-terminal" evidence="15">
    <location>
        <begin position="25"/>
        <end position="126"/>
    </location>
</feature>
<evidence type="ECO:0000256" key="13">
    <source>
        <dbReference type="ARBA" id="ARBA00049456"/>
    </source>
</evidence>
<dbReference type="InterPro" id="IPR037069">
    <property type="entry name" value="AcylCoA_DH/ox_N_sf"/>
</dbReference>
<dbReference type="Pfam" id="PF08028">
    <property type="entry name" value="Acyl-CoA_dh_2"/>
    <property type="match status" value="1"/>
</dbReference>
<dbReference type="GO" id="GO:0005737">
    <property type="term" value="C:cytoplasm"/>
    <property type="evidence" value="ECO:0007669"/>
    <property type="project" value="UniProtKB-SubCell"/>
</dbReference>
<evidence type="ECO:0000259" key="15">
    <source>
        <dbReference type="Pfam" id="PF02771"/>
    </source>
</evidence>
<dbReference type="PANTHER" id="PTHR43884:SF12">
    <property type="entry name" value="ISOVALERYL-COA DEHYDROGENASE, MITOCHONDRIAL-RELATED"/>
    <property type="match status" value="1"/>
</dbReference>
<dbReference type="PANTHER" id="PTHR43884">
    <property type="entry name" value="ACYL-COA DEHYDROGENASE"/>
    <property type="match status" value="1"/>
</dbReference>
<gene>
    <name evidence="17" type="ORF">F4827_004339</name>
</gene>
<evidence type="ECO:0000256" key="4">
    <source>
        <dbReference type="ARBA" id="ARBA00022741"/>
    </source>
</evidence>
<evidence type="ECO:0000259" key="14">
    <source>
        <dbReference type="Pfam" id="PF02770"/>
    </source>
</evidence>
<feature type="domain" description="Acyl-CoA oxidase/dehydrogenase middle" evidence="14">
    <location>
        <begin position="138"/>
        <end position="219"/>
    </location>
</feature>
<dbReference type="GO" id="GO:0050660">
    <property type="term" value="F:flavin adenine dinucleotide binding"/>
    <property type="evidence" value="ECO:0007669"/>
    <property type="project" value="InterPro"/>
</dbReference>
<dbReference type="InterPro" id="IPR006091">
    <property type="entry name" value="Acyl-CoA_Oxase/DH_mid-dom"/>
</dbReference>
<evidence type="ECO:0000256" key="12">
    <source>
        <dbReference type="ARBA" id="ARBA00048445"/>
    </source>
</evidence>
<evidence type="ECO:0000256" key="8">
    <source>
        <dbReference type="ARBA" id="ARBA00034317"/>
    </source>
</evidence>
<keyword evidence="5" id="KW-0560">Oxidoreductase</keyword>
<dbReference type="Gene3D" id="2.40.110.10">
    <property type="entry name" value="Butyryl-CoA Dehydrogenase, subunit A, domain 2"/>
    <property type="match status" value="1"/>
</dbReference>
<dbReference type="Gene3D" id="1.20.140.10">
    <property type="entry name" value="Butyryl-CoA Dehydrogenase, subunit A, domain 3"/>
    <property type="match status" value="1"/>
</dbReference>
<comment type="pathway">
    <text evidence="7">Sulfur metabolism; dibenzothiophene degradation.</text>
</comment>
<dbReference type="AlphaFoldDB" id="A0A7W9U205"/>
<dbReference type="PIRSF" id="PIRSF016578">
    <property type="entry name" value="HsaA"/>
    <property type="match status" value="1"/>
</dbReference>
<evidence type="ECO:0000256" key="10">
    <source>
        <dbReference type="ARBA" id="ARBA00034345"/>
    </source>
</evidence>
<name>A0A7W9U205_9BURK</name>
<dbReference type="InterPro" id="IPR013786">
    <property type="entry name" value="AcylCoA_DH/ox_N"/>
</dbReference>
<comment type="catalytic activity">
    <reaction evidence="11">
        <text>dibenzothiophene + FMNH2 + O2 = dibenzothiophene 5-oxide + FMN + H2O + H(+)</text>
        <dbReference type="Rhea" id="RHEA:49076"/>
        <dbReference type="ChEBI" id="CHEBI:15377"/>
        <dbReference type="ChEBI" id="CHEBI:15378"/>
        <dbReference type="ChEBI" id="CHEBI:15379"/>
        <dbReference type="ChEBI" id="CHEBI:23681"/>
        <dbReference type="ChEBI" id="CHEBI:23683"/>
        <dbReference type="ChEBI" id="CHEBI:57618"/>
        <dbReference type="ChEBI" id="CHEBI:58210"/>
    </reaction>
</comment>
<dbReference type="InterPro" id="IPR046373">
    <property type="entry name" value="Acyl-CoA_Oxase/DH_mid-dom_sf"/>
</dbReference>
<keyword evidence="3" id="KW-0288">FMN</keyword>
<dbReference type="InterPro" id="IPR009100">
    <property type="entry name" value="AcylCoA_DH/oxidase_NM_dom_sf"/>
</dbReference>
<dbReference type="InterPro" id="IPR013107">
    <property type="entry name" value="Acyl-CoA_DH_C"/>
</dbReference>
<comment type="subcellular location">
    <subcellularLocation>
        <location evidence="1">Cytoplasm</location>
    </subcellularLocation>
</comment>
<keyword evidence="6" id="KW-0503">Monooxygenase</keyword>
<evidence type="ECO:0000256" key="9">
    <source>
        <dbReference type="ARBA" id="ARBA00034328"/>
    </source>
</evidence>
<keyword evidence="2" id="KW-0285">Flavoprotein</keyword>
<keyword evidence="18" id="KW-1185">Reference proteome</keyword>
<sequence>MAETGEQGQHAGVHVIVDDDEAIAVARALAARLAEGAAERDRERRLPREEIEWFSQSGLWGITVPKAYGGAGVSFVTLTEVVKLISAADSSIGQLPQNHFGLVDVIALTGTEEQKRYFFAQVLAGKRFGNGFSEKGTKNVLDLKTRVLRDGDDYVVDGTKFYSTGALFAHFVPVLGLDEEKRGWLAYIPQGTAGLTITDDWSGFGQRTTASGTITLENVRVSASHVLPAYRVSDQPTLNGPVSQIIQAAIDAGIAKAAIDDTLAFVRERSRPWVDSGVERASEDPLTVREIGRLYIQLHAAEALLERAAQVLDDISAKEAVSEDDVARASVAVGEAKVLTTEAALLAGEKLFELSGTQSTLAAHNLDRHWRNARTHTLHDPVRWKYHLVGNYYLNGVKPARHAWN</sequence>
<dbReference type="EMBL" id="JACHBW010000012">
    <property type="protein sequence ID" value="MBB6104480.1"/>
    <property type="molecule type" value="Genomic_DNA"/>
</dbReference>
<keyword evidence="4" id="KW-0547">Nucleotide-binding</keyword>
<evidence type="ECO:0000313" key="17">
    <source>
        <dbReference type="EMBL" id="MBB6104480.1"/>
    </source>
</evidence>
<dbReference type="SUPFAM" id="SSF47203">
    <property type="entry name" value="Acyl-CoA dehydrogenase C-terminal domain-like"/>
    <property type="match status" value="1"/>
</dbReference>
<evidence type="ECO:0000256" key="5">
    <source>
        <dbReference type="ARBA" id="ARBA00023002"/>
    </source>
</evidence>
<dbReference type="InterPro" id="IPR036250">
    <property type="entry name" value="AcylCo_DH-like_C"/>
</dbReference>
<dbReference type="GO" id="GO:0004497">
    <property type="term" value="F:monooxygenase activity"/>
    <property type="evidence" value="ECO:0007669"/>
    <property type="project" value="UniProtKB-KW"/>
</dbReference>
<feature type="domain" description="Acyl-CoA dehydrogenase C-terminal" evidence="16">
    <location>
        <begin position="246"/>
        <end position="380"/>
    </location>
</feature>
<proteinExistence type="inferred from homology"/>
<evidence type="ECO:0000256" key="2">
    <source>
        <dbReference type="ARBA" id="ARBA00022630"/>
    </source>
</evidence>
<dbReference type="Proteomes" id="UP000571554">
    <property type="component" value="Unassembled WGS sequence"/>
</dbReference>